<dbReference type="Proteomes" id="UP000242869">
    <property type="component" value="Unassembled WGS sequence"/>
</dbReference>
<comment type="catalytic activity">
    <reaction evidence="1">
        <text>ATP + protein L-histidine = ADP + protein N-phospho-L-histidine.</text>
        <dbReference type="EC" id="2.7.13.3"/>
    </reaction>
</comment>
<dbReference type="InterPro" id="IPR003594">
    <property type="entry name" value="HATPase_dom"/>
</dbReference>
<keyword evidence="5" id="KW-0813">Transport</keyword>
<keyword evidence="6" id="KW-1003">Cell membrane</keyword>
<evidence type="ECO:0000313" key="19">
    <source>
        <dbReference type="EMBL" id="SFN05337.1"/>
    </source>
</evidence>
<comment type="function">
    <text evidence="17">Member of the two-component regulatory system PhoR/PhoB involved in the phosphate regulon genes expression. PhoR may function as a membrane-associated protein kinase that phosphorylates PhoB in response to environmental signals.</text>
</comment>
<sequence>MNFHPVVRALGYTLLTLAIAAVVWLFGSAHAAWATLVLGLLLQLAYHLRQWIALERWARNPSPATELVGSGVWSEPFAHLYRHERDLRRQIAYWQEELARFGAAGQALTVGAIIVGEGWRIEWCNRMAEQQLGLNQQTDIGEPITHLVRQPLFLNYLTAGDFAAPLQMRSERAGDALLSVHVIAYGKKRQLIQITDITQTERVDQMRRDFVANVSHELRTPLTVLHGFIETLRELDLNPEERNHYLGIMAEQSDRMQRIVQELLLLSTMEAAPPPPTDERINMTSLLDKLRRDAEALSNGQHQVELIQGCHADLFGSEGEITSALSNLVSNAVRYTPAGGSIRIHWSSSAEGAEFAVEDTGIGIDPAHIPRLTERFYRVDRGRSRESGGTGLGLAIVKHAITRHQASLHIHSKPGQGSCFAVRFPAARVAL</sequence>
<dbReference type="SMART" id="SM00388">
    <property type="entry name" value="HisKA"/>
    <property type="match status" value="1"/>
</dbReference>
<dbReference type="PANTHER" id="PTHR45453">
    <property type="entry name" value="PHOSPHATE REGULON SENSOR PROTEIN PHOR"/>
    <property type="match status" value="1"/>
</dbReference>
<name>A0A1I4VWG7_9NEIS</name>
<evidence type="ECO:0000256" key="17">
    <source>
        <dbReference type="ARBA" id="ARBA00025207"/>
    </source>
</evidence>
<dbReference type="RefSeq" id="WP_091190541.1">
    <property type="nucleotide sequence ID" value="NZ_FOVE01000002.1"/>
</dbReference>
<dbReference type="GO" id="GO:0000155">
    <property type="term" value="F:phosphorelay sensor kinase activity"/>
    <property type="evidence" value="ECO:0007669"/>
    <property type="project" value="InterPro"/>
</dbReference>
<keyword evidence="13" id="KW-0067">ATP-binding</keyword>
<evidence type="ECO:0000256" key="9">
    <source>
        <dbReference type="ARBA" id="ARBA00022679"/>
    </source>
</evidence>
<evidence type="ECO:0000256" key="15">
    <source>
        <dbReference type="ARBA" id="ARBA00023012"/>
    </source>
</evidence>
<dbReference type="InterPro" id="IPR035965">
    <property type="entry name" value="PAS-like_dom_sf"/>
</dbReference>
<proteinExistence type="predicted"/>
<dbReference type="InterPro" id="IPR003661">
    <property type="entry name" value="HisK_dim/P_dom"/>
</dbReference>
<dbReference type="CDD" id="cd00082">
    <property type="entry name" value="HisKA"/>
    <property type="match status" value="1"/>
</dbReference>
<dbReference type="AlphaFoldDB" id="A0A1I4VWG7"/>
<dbReference type="Pfam" id="PF00512">
    <property type="entry name" value="HisKA"/>
    <property type="match status" value="1"/>
</dbReference>
<organism evidence="19 20">
    <name type="scientific">Formivibrio citricus</name>
    <dbReference type="NCBI Taxonomy" id="83765"/>
    <lineage>
        <taxon>Bacteria</taxon>
        <taxon>Pseudomonadati</taxon>
        <taxon>Pseudomonadota</taxon>
        <taxon>Betaproteobacteria</taxon>
        <taxon>Neisseriales</taxon>
        <taxon>Chitinibacteraceae</taxon>
        <taxon>Formivibrio</taxon>
    </lineage>
</organism>
<dbReference type="GO" id="GO:0005886">
    <property type="term" value="C:plasma membrane"/>
    <property type="evidence" value="ECO:0007669"/>
    <property type="project" value="UniProtKB-SubCell"/>
</dbReference>
<dbReference type="PRINTS" id="PR00344">
    <property type="entry name" value="BCTRLSENSOR"/>
</dbReference>
<evidence type="ECO:0000256" key="2">
    <source>
        <dbReference type="ARBA" id="ARBA00004429"/>
    </source>
</evidence>
<dbReference type="SUPFAM" id="SSF47384">
    <property type="entry name" value="Homodimeric domain of signal transducing histidine kinase"/>
    <property type="match status" value="1"/>
</dbReference>
<dbReference type="InterPro" id="IPR050351">
    <property type="entry name" value="BphY/WalK/GraS-like"/>
</dbReference>
<dbReference type="SMART" id="SM00091">
    <property type="entry name" value="PAS"/>
    <property type="match status" value="1"/>
</dbReference>
<accession>A0A1I4VWG7</accession>
<dbReference type="EMBL" id="FOVE01000002">
    <property type="protein sequence ID" value="SFN05337.1"/>
    <property type="molecule type" value="Genomic_DNA"/>
</dbReference>
<dbReference type="InterPro" id="IPR000014">
    <property type="entry name" value="PAS"/>
</dbReference>
<dbReference type="Pfam" id="PF11808">
    <property type="entry name" value="PhoR"/>
    <property type="match status" value="1"/>
</dbReference>
<evidence type="ECO:0000259" key="18">
    <source>
        <dbReference type="PROSITE" id="PS50109"/>
    </source>
</evidence>
<dbReference type="PANTHER" id="PTHR45453:SF1">
    <property type="entry name" value="PHOSPHATE REGULON SENSOR PROTEIN PHOR"/>
    <property type="match status" value="1"/>
</dbReference>
<dbReference type="InterPro" id="IPR005467">
    <property type="entry name" value="His_kinase_dom"/>
</dbReference>
<keyword evidence="16" id="KW-0472">Membrane</keyword>
<dbReference type="FunFam" id="1.10.287.130:FF:000001">
    <property type="entry name" value="Two-component sensor histidine kinase"/>
    <property type="match status" value="1"/>
</dbReference>
<evidence type="ECO:0000256" key="1">
    <source>
        <dbReference type="ARBA" id="ARBA00000085"/>
    </source>
</evidence>
<dbReference type="GO" id="GO:0006817">
    <property type="term" value="P:phosphate ion transport"/>
    <property type="evidence" value="ECO:0007669"/>
    <property type="project" value="UniProtKB-KW"/>
</dbReference>
<keyword evidence="15" id="KW-0902">Two-component regulatory system</keyword>
<dbReference type="Gene3D" id="1.10.287.130">
    <property type="match status" value="1"/>
</dbReference>
<evidence type="ECO:0000313" key="20">
    <source>
        <dbReference type="Proteomes" id="UP000242869"/>
    </source>
</evidence>
<keyword evidence="12 19" id="KW-0418">Kinase</keyword>
<keyword evidence="8" id="KW-0592">Phosphate transport</keyword>
<evidence type="ECO:0000256" key="10">
    <source>
        <dbReference type="ARBA" id="ARBA00022692"/>
    </source>
</evidence>
<dbReference type="EC" id="2.7.13.3" evidence="3"/>
<gene>
    <name evidence="19" type="ORF">SAMN05660284_00409</name>
</gene>
<dbReference type="InterPro" id="IPR036890">
    <property type="entry name" value="HATPase_C_sf"/>
</dbReference>
<dbReference type="Pfam" id="PF02518">
    <property type="entry name" value="HATPase_c"/>
    <property type="match status" value="1"/>
</dbReference>
<evidence type="ECO:0000256" key="14">
    <source>
        <dbReference type="ARBA" id="ARBA00022989"/>
    </source>
</evidence>
<evidence type="ECO:0000256" key="7">
    <source>
        <dbReference type="ARBA" id="ARBA00022553"/>
    </source>
</evidence>
<dbReference type="InterPro" id="IPR021766">
    <property type="entry name" value="PhoR_N"/>
</dbReference>
<evidence type="ECO:0000256" key="6">
    <source>
        <dbReference type="ARBA" id="ARBA00022475"/>
    </source>
</evidence>
<evidence type="ECO:0000256" key="11">
    <source>
        <dbReference type="ARBA" id="ARBA00022741"/>
    </source>
</evidence>
<keyword evidence="20" id="KW-1185">Reference proteome</keyword>
<dbReference type="SMART" id="SM00387">
    <property type="entry name" value="HATPase_c"/>
    <property type="match status" value="1"/>
</dbReference>
<evidence type="ECO:0000256" key="8">
    <source>
        <dbReference type="ARBA" id="ARBA00022592"/>
    </source>
</evidence>
<evidence type="ECO:0000256" key="13">
    <source>
        <dbReference type="ARBA" id="ARBA00022840"/>
    </source>
</evidence>
<dbReference type="PROSITE" id="PS50109">
    <property type="entry name" value="HIS_KIN"/>
    <property type="match status" value="1"/>
</dbReference>
<keyword evidence="14" id="KW-1133">Transmembrane helix</keyword>
<evidence type="ECO:0000256" key="5">
    <source>
        <dbReference type="ARBA" id="ARBA00022448"/>
    </source>
</evidence>
<comment type="subcellular location">
    <subcellularLocation>
        <location evidence="2">Cell inner membrane</location>
        <topology evidence="2">Multi-pass membrane protein</topology>
    </subcellularLocation>
</comment>
<dbReference type="NCBIfam" id="TIGR02966">
    <property type="entry name" value="phoR_proteo"/>
    <property type="match status" value="1"/>
</dbReference>
<dbReference type="GO" id="GO:0004721">
    <property type="term" value="F:phosphoprotein phosphatase activity"/>
    <property type="evidence" value="ECO:0007669"/>
    <property type="project" value="InterPro"/>
</dbReference>
<dbReference type="InterPro" id="IPR004358">
    <property type="entry name" value="Sig_transdc_His_kin-like_C"/>
</dbReference>
<dbReference type="GO" id="GO:0016036">
    <property type="term" value="P:cellular response to phosphate starvation"/>
    <property type="evidence" value="ECO:0007669"/>
    <property type="project" value="TreeGrafter"/>
</dbReference>
<dbReference type="GO" id="GO:0005524">
    <property type="term" value="F:ATP binding"/>
    <property type="evidence" value="ECO:0007669"/>
    <property type="project" value="UniProtKB-KW"/>
</dbReference>
<reference evidence="20" key="1">
    <citation type="submission" date="2016-10" db="EMBL/GenBank/DDBJ databases">
        <authorList>
            <person name="Varghese N."/>
            <person name="Submissions S."/>
        </authorList>
    </citation>
    <scope>NUCLEOTIDE SEQUENCE [LARGE SCALE GENOMIC DNA]</scope>
    <source>
        <strain evidence="20">DSM 6150</strain>
    </source>
</reference>
<keyword evidence="10" id="KW-0812">Transmembrane</keyword>
<dbReference type="SUPFAM" id="SSF55785">
    <property type="entry name" value="PYP-like sensor domain (PAS domain)"/>
    <property type="match status" value="1"/>
</dbReference>
<dbReference type="OrthoDB" id="9813151at2"/>
<dbReference type="InterPro" id="IPR036097">
    <property type="entry name" value="HisK_dim/P_sf"/>
</dbReference>
<evidence type="ECO:0000256" key="12">
    <source>
        <dbReference type="ARBA" id="ARBA00022777"/>
    </source>
</evidence>
<dbReference type="Gene3D" id="3.30.565.10">
    <property type="entry name" value="Histidine kinase-like ATPase, C-terminal domain"/>
    <property type="match status" value="1"/>
</dbReference>
<dbReference type="InterPro" id="IPR014310">
    <property type="entry name" value="Sig_transdc_His_kinase_PhoR"/>
</dbReference>
<protein>
    <recommendedName>
        <fullName evidence="4">Phosphate regulon sensor protein PhoR</fullName>
        <ecNumber evidence="3">2.7.13.3</ecNumber>
    </recommendedName>
</protein>
<dbReference type="FunFam" id="3.30.565.10:FF:000006">
    <property type="entry name" value="Sensor histidine kinase WalK"/>
    <property type="match status" value="1"/>
</dbReference>
<evidence type="ECO:0000256" key="16">
    <source>
        <dbReference type="ARBA" id="ARBA00023136"/>
    </source>
</evidence>
<keyword evidence="7" id="KW-0597">Phosphoprotein</keyword>
<keyword evidence="11" id="KW-0547">Nucleotide-binding</keyword>
<dbReference type="STRING" id="83765.SAMN05660284_00409"/>
<keyword evidence="9" id="KW-0808">Transferase</keyword>
<evidence type="ECO:0000256" key="3">
    <source>
        <dbReference type="ARBA" id="ARBA00012438"/>
    </source>
</evidence>
<evidence type="ECO:0000256" key="4">
    <source>
        <dbReference type="ARBA" id="ARBA00019665"/>
    </source>
</evidence>
<dbReference type="SUPFAM" id="SSF55874">
    <property type="entry name" value="ATPase domain of HSP90 chaperone/DNA topoisomerase II/histidine kinase"/>
    <property type="match status" value="1"/>
</dbReference>
<feature type="domain" description="Histidine kinase" evidence="18">
    <location>
        <begin position="213"/>
        <end position="428"/>
    </location>
</feature>